<name>A0ABQ2ELT6_9DEIO</name>
<reference evidence="3" key="1">
    <citation type="journal article" date="2019" name="Int. J. Syst. Evol. Microbiol.">
        <title>The Global Catalogue of Microorganisms (GCM) 10K type strain sequencing project: providing services to taxonomists for standard genome sequencing and annotation.</title>
        <authorList>
            <consortium name="The Broad Institute Genomics Platform"/>
            <consortium name="The Broad Institute Genome Sequencing Center for Infectious Disease"/>
            <person name="Wu L."/>
            <person name="Ma J."/>
        </authorList>
    </citation>
    <scope>NUCLEOTIDE SEQUENCE [LARGE SCALE GENOMIC DNA]</scope>
    <source>
        <strain evidence="3">JCM 30331</strain>
    </source>
</reference>
<evidence type="ECO:0000313" key="2">
    <source>
        <dbReference type="EMBL" id="GGK15716.1"/>
    </source>
</evidence>
<gene>
    <name evidence="2" type="ORF">GCM10008955_06420</name>
</gene>
<comment type="caution">
    <text evidence="2">The sequence shown here is derived from an EMBL/GenBank/DDBJ whole genome shotgun (WGS) entry which is preliminary data.</text>
</comment>
<evidence type="ECO:0000313" key="3">
    <source>
        <dbReference type="Proteomes" id="UP000647587"/>
    </source>
</evidence>
<evidence type="ECO:0008006" key="4">
    <source>
        <dbReference type="Google" id="ProtNLM"/>
    </source>
</evidence>
<organism evidence="2 3">
    <name type="scientific">Deinococcus malanensis</name>
    <dbReference type="NCBI Taxonomy" id="1706855"/>
    <lineage>
        <taxon>Bacteria</taxon>
        <taxon>Thermotogati</taxon>
        <taxon>Deinococcota</taxon>
        <taxon>Deinococci</taxon>
        <taxon>Deinococcales</taxon>
        <taxon>Deinococcaceae</taxon>
        <taxon>Deinococcus</taxon>
    </lineage>
</organism>
<dbReference type="Proteomes" id="UP000647587">
    <property type="component" value="Unassembled WGS sequence"/>
</dbReference>
<proteinExistence type="predicted"/>
<dbReference type="EMBL" id="BMPP01000002">
    <property type="protein sequence ID" value="GGK15716.1"/>
    <property type="molecule type" value="Genomic_DNA"/>
</dbReference>
<protein>
    <recommendedName>
        <fullName evidence="4">DUF3445 domain-containing protein</fullName>
    </recommendedName>
</protein>
<evidence type="ECO:0000256" key="1">
    <source>
        <dbReference type="SAM" id="MobiDB-lite"/>
    </source>
</evidence>
<accession>A0ABQ2ELT6</accession>
<sequence>MKARYDEPVISSPPLHDPGRYPRMAETTLLPPSLSRFPLPADRAVYRDLSTDHYPWTEISADFEARQDESFSGMLDIWQGERWARFALVQGAARAGFTQGGHEVSWAAAMQAMPRAQVTLTRMDGVISDLIWALRAADEPTPLKVPWPAAQHELQRVHFTGALISGGSCSYWKAGQLLEGTLPQSGAACQMVSTYRANDREGTLSFWQELLRTVNSQVPLAEPWRQATVALSDEHPCLDPFAQEVVLTNGILQVDPELELQELRPALSAALRQMMNRAGVRLADLPLGALRQRPEWLAAELEVS</sequence>
<feature type="region of interest" description="Disordered" evidence="1">
    <location>
        <begin position="1"/>
        <end position="21"/>
    </location>
</feature>
<keyword evidence="3" id="KW-1185">Reference proteome</keyword>